<accession>A0AAV4UKF8</accession>
<dbReference type="Proteomes" id="UP001054945">
    <property type="component" value="Unassembled WGS sequence"/>
</dbReference>
<name>A0AAV4UKF8_CAEEX</name>
<organism evidence="2 3">
    <name type="scientific">Caerostris extrusa</name>
    <name type="common">Bark spider</name>
    <name type="synonym">Caerostris bankana</name>
    <dbReference type="NCBI Taxonomy" id="172846"/>
    <lineage>
        <taxon>Eukaryota</taxon>
        <taxon>Metazoa</taxon>
        <taxon>Ecdysozoa</taxon>
        <taxon>Arthropoda</taxon>
        <taxon>Chelicerata</taxon>
        <taxon>Arachnida</taxon>
        <taxon>Araneae</taxon>
        <taxon>Araneomorphae</taxon>
        <taxon>Entelegynae</taxon>
        <taxon>Araneoidea</taxon>
        <taxon>Araneidae</taxon>
        <taxon>Caerostris</taxon>
    </lineage>
</organism>
<evidence type="ECO:0000313" key="3">
    <source>
        <dbReference type="Proteomes" id="UP001054945"/>
    </source>
</evidence>
<comment type="caution">
    <text evidence="2">The sequence shown here is derived from an EMBL/GenBank/DDBJ whole genome shotgun (WGS) entry which is preliminary data.</text>
</comment>
<protein>
    <submittedName>
        <fullName evidence="2">Uncharacterized protein</fullName>
    </submittedName>
</protein>
<evidence type="ECO:0000256" key="1">
    <source>
        <dbReference type="SAM" id="MobiDB-lite"/>
    </source>
</evidence>
<dbReference type="AlphaFoldDB" id="A0AAV4UKF8"/>
<feature type="region of interest" description="Disordered" evidence="1">
    <location>
        <begin position="100"/>
        <end position="137"/>
    </location>
</feature>
<evidence type="ECO:0000313" key="2">
    <source>
        <dbReference type="EMBL" id="GIY58199.1"/>
    </source>
</evidence>
<dbReference type="EMBL" id="BPLR01013033">
    <property type="protein sequence ID" value="GIY58199.1"/>
    <property type="molecule type" value="Genomic_DNA"/>
</dbReference>
<keyword evidence="3" id="KW-1185">Reference proteome</keyword>
<sequence>MGLFVIVRRKIKIHSHEIMGFYGLCGRVNPTNHTYAIQERAGSSSFCALVFANEKGQHPFWFFTTSALLCSSQIPIITFHNLPPPTHSFVPSPPLIPYLGKKQSRSLSSSRRKKRRKIGDNDSTRSRSTFSSREELSGAKRQRPSCVTLHAIDPNFLSWRRDECAEHYR</sequence>
<proteinExistence type="predicted"/>
<gene>
    <name evidence="2" type="ORF">CEXT_692911</name>
</gene>
<reference evidence="2 3" key="1">
    <citation type="submission" date="2021-06" db="EMBL/GenBank/DDBJ databases">
        <title>Caerostris extrusa draft genome.</title>
        <authorList>
            <person name="Kono N."/>
            <person name="Arakawa K."/>
        </authorList>
    </citation>
    <scope>NUCLEOTIDE SEQUENCE [LARGE SCALE GENOMIC DNA]</scope>
</reference>